<feature type="domain" description="PHD-type" evidence="4">
    <location>
        <begin position="1"/>
        <end position="95"/>
    </location>
</feature>
<name>A0A6A3C4Z9_HIBSY</name>
<dbReference type="GO" id="GO:0006357">
    <property type="term" value="P:regulation of transcription by RNA polymerase II"/>
    <property type="evidence" value="ECO:0007669"/>
    <property type="project" value="TreeGrafter"/>
</dbReference>
<protein>
    <submittedName>
        <fullName evidence="5">Mitogen-activated protein kinase 19-like</fullName>
    </submittedName>
</protein>
<dbReference type="InterPro" id="IPR034732">
    <property type="entry name" value="EPHD"/>
</dbReference>
<dbReference type="InterPro" id="IPR050701">
    <property type="entry name" value="Histone_Mod_Regulator"/>
</dbReference>
<organism evidence="5 6">
    <name type="scientific">Hibiscus syriacus</name>
    <name type="common">Rose of Sharon</name>
    <dbReference type="NCBI Taxonomy" id="106335"/>
    <lineage>
        <taxon>Eukaryota</taxon>
        <taxon>Viridiplantae</taxon>
        <taxon>Streptophyta</taxon>
        <taxon>Embryophyta</taxon>
        <taxon>Tracheophyta</taxon>
        <taxon>Spermatophyta</taxon>
        <taxon>Magnoliopsida</taxon>
        <taxon>eudicotyledons</taxon>
        <taxon>Gunneridae</taxon>
        <taxon>Pentapetalae</taxon>
        <taxon>rosids</taxon>
        <taxon>malvids</taxon>
        <taxon>Malvales</taxon>
        <taxon>Malvaceae</taxon>
        <taxon>Malvoideae</taxon>
        <taxon>Hibiscus</taxon>
    </lineage>
</organism>
<evidence type="ECO:0000256" key="1">
    <source>
        <dbReference type="ARBA" id="ARBA00022723"/>
    </source>
</evidence>
<dbReference type="GO" id="GO:0005634">
    <property type="term" value="C:nucleus"/>
    <property type="evidence" value="ECO:0007669"/>
    <property type="project" value="UniProtKB-ARBA"/>
</dbReference>
<dbReference type="Gene3D" id="3.30.40.10">
    <property type="entry name" value="Zinc/RING finger domain, C3HC4 (zinc finger)"/>
    <property type="match status" value="1"/>
</dbReference>
<evidence type="ECO:0000313" key="6">
    <source>
        <dbReference type="Proteomes" id="UP000436088"/>
    </source>
</evidence>
<keyword evidence="1" id="KW-0479">Metal-binding</keyword>
<evidence type="ECO:0000313" key="5">
    <source>
        <dbReference type="EMBL" id="KAE8723467.1"/>
    </source>
</evidence>
<dbReference type="Pfam" id="PF13832">
    <property type="entry name" value="zf-HC5HC2H_2"/>
    <property type="match status" value="1"/>
</dbReference>
<accession>A0A6A3C4Z9</accession>
<evidence type="ECO:0000259" key="4">
    <source>
        <dbReference type="PROSITE" id="PS51805"/>
    </source>
</evidence>
<dbReference type="PANTHER" id="PTHR13793:SF148">
    <property type="entry name" value="RING_FYVE_PHD ZINC FINGER SUPERFAMILY PROTEIN"/>
    <property type="match status" value="1"/>
</dbReference>
<dbReference type="GO" id="GO:0008270">
    <property type="term" value="F:zinc ion binding"/>
    <property type="evidence" value="ECO:0007669"/>
    <property type="project" value="UniProtKB-KW"/>
</dbReference>
<dbReference type="AlphaFoldDB" id="A0A6A3C4Z9"/>
<comment type="caution">
    <text evidence="5">The sequence shown here is derived from an EMBL/GenBank/DDBJ whole genome shotgun (WGS) entry which is preliminary data.</text>
</comment>
<evidence type="ECO:0000256" key="3">
    <source>
        <dbReference type="ARBA" id="ARBA00022833"/>
    </source>
</evidence>
<keyword evidence="6" id="KW-1185">Reference proteome</keyword>
<dbReference type="PROSITE" id="PS51805">
    <property type="entry name" value="EPHD"/>
    <property type="match status" value="1"/>
</dbReference>
<evidence type="ECO:0000256" key="2">
    <source>
        <dbReference type="ARBA" id="ARBA00022771"/>
    </source>
</evidence>
<proteinExistence type="predicted"/>
<keyword evidence="2" id="KW-0863">Zinc-finger</keyword>
<dbReference type="OrthoDB" id="20839at2759"/>
<reference evidence="5" key="1">
    <citation type="submission" date="2019-09" db="EMBL/GenBank/DDBJ databases">
        <title>Draft genome information of white flower Hibiscus syriacus.</title>
        <authorList>
            <person name="Kim Y.-M."/>
        </authorList>
    </citation>
    <scope>NUCLEOTIDE SEQUENCE [LARGE SCALE GENOMIC DNA]</scope>
    <source>
        <strain evidence="5">YM2019G1</strain>
    </source>
</reference>
<dbReference type="EMBL" id="VEPZ02000519">
    <property type="protein sequence ID" value="KAE8723467.1"/>
    <property type="molecule type" value="Genomic_DNA"/>
</dbReference>
<sequence>MGDKWDHLVCALLVSEVFFGDPEGREMIDCSRVPEKRWKGKCYVCKTRKGCAIECSESKCGLEFHVTCGLNEDLCIEYTEGKKGAVVAGFCNPHTELWKKQQQTGKFKIVARDY</sequence>
<gene>
    <name evidence="5" type="ORF">F3Y22_tig00012370pilonHSYRG00039</name>
</gene>
<dbReference type="PANTHER" id="PTHR13793">
    <property type="entry name" value="PHD FINGER PROTEINS"/>
    <property type="match status" value="1"/>
</dbReference>
<keyword evidence="3" id="KW-0862">Zinc</keyword>
<dbReference type="Proteomes" id="UP000436088">
    <property type="component" value="Unassembled WGS sequence"/>
</dbReference>
<dbReference type="GO" id="GO:0016301">
    <property type="term" value="F:kinase activity"/>
    <property type="evidence" value="ECO:0007669"/>
    <property type="project" value="UniProtKB-KW"/>
</dbReference>
<dbReference type="InterPro" id="IPR013083">
    <property type="entry name" value="Znf_RING/FYVE/PHD"/>
</dbReference>